<name>A0A3B1ADD9_9ZZZZ</name>
<evidence type="ECO:0000313" key="2">
    <source>
        <dbReference type="EMBL" id="VAW99640.1"/>
    </source>
</evidence>
<dbReference type="AlphaFoldDB" id="A0A3B1ADD9"/>
<accession>A0A3B1ADD9</accession>
<sequence length="190" mass="20812">MDRREFFKRGISKVADTAVKNLDAKASTRAQRWIRPPYAKTELEFLLACTRCNACIDACPHKIIFPLAEKNGVQVMNTPALDLLNAGCHLCSDWPCVTACETQALFLPKQESAAALSTELPRLAKAVIDMQNCLPYHGPECGACASACTVEGALKWQAERPTIDLTFCTGCALCREYCITEPKAILISSL</sequence>
<dbReference type="SUPFAM" id="SSF54862">
    <property type="entry name" value="4Fe-4S ferredoxins"/>
    <property type="match status" value="1"/>
</dbReference>
<evidence type="ECO:0000259" key="1">
    <source>
        <dbReference type="PROSITE" id="PS51379"/>
    </source>
</evidence>
<feature type="domain" description="4Fe-4S ferredoxin-type" evidence="1">
    <location>
        <begin position="159"/>
        <end position="190"/>
    </location>
</feature>
<feature type="domain" description="4Fe-4S ferredoxin-type" evidence="1">
    <location>
        <begin position="39"/>
        <end position="70"/>
    </location>
</feature>
<dbReference type="EMBL" id="UOFS01000040">
    <property type="protein sequence ID" value="VAW99640.1"/>
    <property type="molecule type" value="Genomic_DNA"/>
</dbReference>
<reference evidence="2" key="1">
    <citation type="submission" date="2018-06" db="EMBL/GenBank/DDBJ databases">
        <authorList>
            <person name="Zhirakovskaya E."/>
        </authorList>
    </citation>
    <scope>NUCLEOTIDE SEQUENCE</scope>
</reference>
<protein>
    <submittedName>
        <fullName evidence="2">Iron-sulfur cluster-binding protein</fullName>
    </submittedName>
</protein>
<proteinExistence type="predicted"/>
<dbReference type="PROSITE" id="PS00198">
    <property type="entry name" value="4FE4S_FER_1"/>
    <property type="match status" value="1"/>
</dbReference>
<dbReference type="Gene3D" id="3.30.70.20">
    <property type="match status" value="2"/>
</dbReference>
<dbReference type="InterPro" id="IPR017896">
    <property type="entry name" value="4Fe4S_Fe-S-bd"/>
</dbReference>
<dbReference type="PROSITE" id="PS51379">
    <property type="entry name" value="4FE4S_FER_2"/>
    <property type="match status" value="2"/>
</dbReference>
<dbReference type="InterPro" id="IPR017900">
    <property type="entry name" value="4Fe4S_Fe_S_CS"/>
</dbReference>
<gene>
    <name evidence="2" type="ORF">MNBD_GAMMA22-2869</name>
</gene>
<organism evidence="2">
    <name type="scientific">hydrothermal vent metagenome</name>
    <dbReference type="NCBI Taxonomy" id="652676"/>
    <lineage>
        <taxon>unclassified sequences</taxon>
        <taxon>metagenomes</taxon>
        <taxon>ecological metagenomes</taxon>
    </lineage>
</organism>